<dbReference type="AlphaFoldDB" id="A0AAX3J3Y6"/>
<gene>
    <name evidence="1" type="ORF">PANT111_160040</name>
</gene>
<dbReference type="EMBL" id="CABWMH010000008">
    <property type="protein sequence ID" value="VXB54222.1"/>
    <property type="molecule type" value="Genomic_DNA"/>
</dbReference>
<evidence type="ECO:0000313" key="1">
    <source>
        <dbReference type="EMBL" id="VXB54222.1"/>
    </source>
</evidence>
<evidence type="ECO:0000313" key="2">
    <source>
        <dbReference type="Proteomes" id="UP000433737"/>
    </source>
</evidence>
<reference evidence="1 2" key="1">
    <citation type="submission" date="2019-10" db="EMBL/GenBank/DDBJ databases">
        <authorList>
            <person name="Karimi E."/>
        </authorList>
    </citation>
    <scope>NUCLEOTIDE SEQUENCE [LARGE SCALE GENOMIC DNA]</scope>
    <source>
        <strain evidence="1">Pantoea sp. 111</strain>
    </source>
</reference>
<dbReference type="Proteomes" id="UP000433737">
    <property type="component" value="Unassembled WGS sequence"/>
</dbReference>
<sequence length="59" mass="6574">MVADAHFSNCLTRLQLLIDNPSGSLFSQHGEILNYPMISQVMITAEIDNVYLMPAGNDY</sequence>
<name>A0AAX3J3Y6_9GAMM</name>
<accession>A0AAX3J3Y6</accession>
<protein>
    <submittedName>
        <fullName evidence="1">Uncharacterized protein</fullName>
    </submittedName>
</protein>
<comment type="caution">
    <text evidence="1">The sequence shown here is derived from an EMBL/GenBank/DDBJ whole genome shotgun (WGS) entry which is preliminary data.</text>
</comment>
<organism evidence="1 2">
    <name type="scientific">Pantoea brenneri</name>
    <dbReference type="NCBI Taxonomy" id="472694"/>
    <lineage>
        <taxon>Bacteria</taxon>
        <taxon>Pseudomonadati</taxon>
        <taxon>Pseudomonadota</taxon>
        <taxon>Gammaproteobacteria</taxon>
        <taxon>Enterobacterales</taxon>
        <taxon>Erwiniaceae</taxon>
        <taxon>Pantoea</taxon>
    </lineage>
</organism>
<proteinExistence type="predicted"/>